<evidence type="ECO:0000313" key="2">
    <source>
        <dbReference type="EMBL" id="GGM84455.1"/>
    </source>
</evidence>
<proteinExistence type="predicted"/>
<accession>A0ABQ2HMB7</accession>
<protein>
    <submittedName>
        <fullName evidence="2">Uncharacterized protein</fullName>
    </submittedName>
</protein>
<evidence type="ECO:0000256" key="1">
    <source>
        <dbReference type="SAM" id="MobiDB-lite"/>
    </source>
</evidence>
<feature type="compositionally biased region" description="Basic and acidic residues" evidence="1">
    <location>
        <begin position="50"/>
        <end position="61"/>
    </location>
</feature>
<dbReference type="EMBL" id="BMLI01000001">
    <property type="protein sequence ID" value="GGM84455.1"/>
    <property type="molecule type" value="Genomic_DNA"/>
</dbReference>
<dbReference type="Proteomes" id="UP000632339">
    <property type="component" value="Unassembled WGS sequence"/>
</dbReference>
<gene>
    <name evidence="2" type="ORF">GCM10010967_15390</name>
</gene>
<organism evidence="2 3">
    <name type="scientific">Dyadobacter beijingensis</name>
    <dbReference type="NCBI Taxonomy" id="365489"/>
    <lineage>
        <taxon>Bacteria</taxon>
        <taxon>Pseudomonadati</taxon>
        <taxon>Bacteroidota</taxon>
        <taxon>Cytophagia</taxon>
        <taxon>Cytophagales</taxon>
        <taxon>Spirosomataceae</taxon>
        <taxon>Dyadobacter</taxon>
    </lineage>
</organism>
<sequence length="61" mass="6968">MQTLIQRYSYVSGHFGTVPVNGNLADRTRHHLGFLGHYPRRGNKKKKDKYIKAENAHSESG</sequence>
<evidence type="ECO:0000313" key="3">
    <source>
        <dbReference type="Proteomes" id="UP000632339"/>
    </source>
</evidence>
<keyword evidence="3" id="KW-1185">Reference proteome</keyword>
<name>A0ABQ2HMB7_9BACT</name>
<feature type="region of interest" description="Disordered" evidence="1">
    <location>
        <begin position="35"/>
        <end position="61"/>
    </location>
</feature>
<reference evidence="3" key="1">
    <citation type="journal article" date="2019" name="Int. J. Syst. Evol. Microbiol.">
        <title>The Global Catalogue of Microorganisms (GCM) 10K type strain sequencing project: providing services to taxonomists for standard genome sequencing and annotation.</title>
        <authorList>
            <consortium name="The Broad Institute Genomics Platform"/>
            <consortium name="The Broad Institute Genome Sequencing Center for Infectious Disease"/>
            <person name="Wu L."/>
            <person name="Ma J."/>
        </authorList>
    </citation>
    <scope>NUCLEOTIDE SEQUENCE [LARGE SCALE GENOMIC DNA]</scope>
    <source>
        <strain evidence="3">CGMCC 1.6375</strain>
    </source>
</reference>
<feature type="compositionally biased region" description="Basic residues" evidence="1">
    <location>
        <begin position="35"/>
        <end position="49"/>
    </location>
</feature>
<comment type="caution">
    <text evidence="2">The sequence shown here is derived from an EMBL/GenBank/DDBJ whole genome shotgun (WGS) entry which is preliminary data.</text>
</comment>